<reference evidence="1 2" key="1">
    <citation type="submission" date="2016-10" db="EMBL/GenBank/DDBJ databases">
        <authorList>
            <person name="Varghese N."/>
            <person name="Submissions S."/>
        </authorList>
    </citation>
    <scope>NUCLEOTIDE SEQUENCE [LARGE SCALE GENOMIC DNA]</scope>
    <source>
        <strain evidence="1 2">UNC380MFSha3.1</strain>
    </source>
</reference>
<accession>A0A7Z7D105</accession>
<dbReference type="Proteomes" id="UP000198702">
    <property type="component" value="Unassembled WGS sequence"/>
</dbReference>
<name>A0A7Z7D105_9MICO</name>
<proteinExistence type="predicted"/>
<evidence type="ECO:0000313" key="2">
    <source>
        <dbReference type="Proteomes" id="UP000198702"/>
    </source>
</evidence>
<sequence length="36" mass="3841">MPAAFAAAYPSWDVHFEVYPDGTAVDSLAWLQADAG</sequence>
<protein>
    <submittedName>
        <fullName evidence="1">Uncharacterized protein</fullName>
    </submittedName>
</protein>
<organism evidence="1 2">
    <name type="scientific">Microbacterium saccharophilum</name>
    <dbReference type="NCBI Taxonomy" id="1213358"/>
    <lineage>
        <taxon>Bacteria</taxon>
        <taxon>Bacillati</taxon>
        <taxon>Actinomycetota</taxon>
        <taxon>Actinomycetes</taxon>
        <taxon>Micrococcales</taxon>
        <taxon>Microbacteriaceae</taxon>
        <taxon>Microbacterium</taxon>
    </lineage>
</organism>
<dbReference type="AlphaFoldDB" id="A0A7Z7D105"/>
<comment type="caution">
    <text evidence="1">The sequence shown here is derived from an EMBL/GenBank/DDBJ whole genome shotgun (WGS) entry which is preliminary data.</text>
</comment>
<dbReference type="EMBL" id="FOQZ01000001">
    <property type="protein sequence ID" value="SFI30473.1"/>
    <property type="molecule type" value="Genomic_DNA"/>
</dbReference>
<gene>
    <name evidence="1" type="ORF">SAMN04487751_1002</name>
</gene>
<evidence type="ECO:0000313" key="1">
    <source>
        <dbReference type="EMBL" id="SFI30473.1"/>
    </source>
</evidence>